<dbReference type="AlphaFoldDB" id="A0A4W3GR52"/>
<evidence type="ECO:0000313" key="3">
    <source>
        <dbReference type="Proteomes" id="UP000314986"/>
    </source>
</evidence>
<dbReference type="Gene3D" id="3.60.10.10">
    <property type="entry name" value="Endonuclease/exonuclease/phosphatase"/>
    <property type="match status" value="1"/>
</dbReference>
<keyword evidence="3" id="KW-1185">Reference proteome</keyword>
<dbReference type="SUPFAM" id="SSF56219">
    <property type="entry name" value="DNase I-like"/>
    <property type="match status" value="1"/>
</dbReference>
<dbReference type="STRING" id="7868.ENSCMIP00000006031"/>
<evidence type="ECO:0000313" key="2">
    <source>
        <dbReference type="Ensembl" id="ENSCMIP00000006031.1"/>
    </source>
</evidence>
<feature type="compositionally biased region" description="Polar residues" evidence="1">
    <location>
        <begin position="1"/>
        <end position="20"/>
    </location>
</feature>
<name>A0A4W3GR52_CALMI</name>
<organism evidence="2 3">
    <name type="scientific">Callorhinchus milii</name>
    <name type="common">Ghost shark</name>
    <dbReference type="NCBI Taxonomy" id="7868"/>
    <lineage>
        <taxon>Eukaryota</taxon>
        <taxon>Metazoa</taxon>
        <taxon>Chordata</taxon>
        <taxon>Craniata</taxon>
        <taxon>Vertebrata</taxon>
        <taxon>Chondrichthyes</taxon>
        <taxon>Holocephali</taxon>
        <taxon>Chimaeriformes</taxon>
        <taxon>Callorhinchidae</taxon>
        <taxon>Callorhinchus</taxon>
    </lineage>
</organism>
<reference evidence="3" key="1">
    <citation type="journal article" date="2006" name="Science">
        <title>Ancient noncoding elements conserved in the human genome.</title>
        <authorList>
            <person name="Venkatesh B."/>
            <person name="Kirkness E.F."/>
            <person name="Loh Y.H."/>
            <person name="Halpern A.L."/>
            <person name="Lee A.P."/>
            <person name="Johnson J."/>
            <person name="Dandona N."/>
            <person name="Viswanathan L.D."/>
            <person name="Tay A."/>
            <person name="Venter J.C."/>
            <person name="Strausberg R.L."/>
            <person name="Brenner S."/>
        </authorList>
    </citation>
    <scope>NUCLEOTIDE SEQUENCE [LARGE SCALE GENOMIC DNA]</scope>
</reference>
<reference evidence="2" key="5">
    <citation type="submission" date="2025-09" db="UniProtKB">
        <authorList>
            <consortium name="Ensembl"/>
        </authorList>
    </citation>
    <scope>IDENTIFICATION</scope>
</reference>
<dbReference type="Ensembl" id="ENSCMIT00000006231.1">
    <property type="protein sequence ID" value="ENSCMIP00000006031.1"/>
    <property type="gene ID" value="ENSCMIG00000003473.1"/>
</dbReference>
<reference evidence="2" key="4">
    <citation type="submission" date="2025-08" db="UniProtKB">
        <authorList>
            <consortium name="Ensembl"/>
        </authorList>
    </citation>
    <scope>IDENTIFICATION</scope>
</reference>
<dbReference type="InParanoid" id="A0A4W3GR52"/>
<feature type="region of interest" description="Disordered" evidence="1">
    <location>
        <begin position="1"/>
        <end position="27"/>
    </location>
</feature>
<proteinExistence type="predicted"/>
<reference evidence="3" key="3">
    <citation type="journal article" date="2014" name="Nature">
        <title>Elephant shark genome provides unique insights into gnathostome evolution.</title>
        <authorList>
            <consortium name="International Elephant Shark Genome Sequencing Consortium"/>
            <person name="Venkatesh B."/>
            <person name="Lee A.P."/>
            <person name="Ravi V."/>
            <person name="Maurya A.K."/>
            <person name="Lian M.M."/>
            <person name="Swann J.B."/>
            <person name="Ohta Y."/>
            <person name="Flajnik M.F."/>
            <person name="Sutoh Y."/>
            <person name="Kasahara M."/>
            <person name="Hoon S."/>
            <person name="Gangu V."/>
            <person name="Roy S.W."/>
            <person name="Irimia M."/>
            <person name="Korzh V."/>
            <person name="Kondrychyn I."/>
            <person name="Lim Z.W."/>
            <person name="Tay B.H."/>
            <person name="Tohari S."/>
            <person name="Kong K.W."/>
            <person name="Ho S."/>
            <person name="Lorente-Galdos B."/>
            <person name="Quilez J."/>
            <person name="Marques-Bonet T."/>
            <person name="Raney B.J."/>
            <person name="Ingham P.W."/>
            <person name="Tay A."/>
            <person name="Hillier L.W."/>
            <person name="Minx P."/>
            <person name="Boehm T."/>
            <person name="Wilson R.K."/>
            <person name="Brenner S."/>
            <person name="Warren W.C."/>
        </authorList>
    </citation>
    <scope>NUCLEOTIDE SEQUENCE [LARGE SCALE GENOMIC DNA]</scope>
</reference>
<dbReference type="Proteomes" id="UP000314986">
    <property type="component" value="Unassembled WGS sequence"/>
</dbReference>
<evidence type="ECO:0000256" key="1">
    <source>
        <dbReference type="SAM" id="MobiDB-lite"/>
    </source>
</evidence>
<dbReference type="OMA" id="LQKXEKD"/>
<protein>
    <recommendedName>
        <fullName evidence="4">Endonuclease/exonuclease/phosphatase domain-containing protein</fullName>
    </recommendedName>
</protein>
<accession>A0A4W3GR52</accession>
<dbReference type="GeneTree" id="ENSGT00390000009677"/>
<dbReference type="InterPro" id="IPR036691">
    <property type="entry name" value="Endo/exonu/phosph_ase_sf"/>
</dbReference>
<feature type="region of interest" description="Disordered" evidence="1">
    <location>
        <begin position="274"/>
        <end position="293"/>
    </location>
</feature>
<sequence length="293" mass="32528">MLSQQLGSHDQRSCCGSVSTAEPGRNGKIKRSAQKFCVEMNQPTLPNVRRWKGPRGWWKCAVSEKPSGQFHKGVEYAGYLWDSSSGLEMKTTILLDNAQTNGNGKLHLSKPYLARFKIGTIEVMLVNIHMKAAVALGENTVKPHPEGQKTSLFTDVLQDTLKGGKDIIILGDFSLSPDSCDIDLLRKEKFVHCVPANTFTNISTKNPQGSKSTDNIWISRSLKKMYSGQWAVVREGLTNPWIPDNWSWGGVASDHCPVWAEFYVEKDLNRKGPFGNGNGVTVEQTEGSTKDER</sequence>
<reference evidence="3" key="2">
    <citation type="journal article" date="2007" name="PLoS Biol.">
        <title>Survey sequencing and comparative analysis of the elephant shark (Callorhinchus milii) genome.</title>
        <authorList>
            <person name="Venkatesh B."/>
            <person name="Kirkness E.F."/>
            <person name="Loh Y.H."/>
            <person name="Halpern A.L."/>
            <person name="Lee A.P."/>
            <person name="Johnson J."/>
            <person name="Dandona N."/>
            <person name="Viswanathan L.D."/>
            <person name="Tay A."/>
            <person name="Venter J.C."/>
            <person name="Strausberg R.L."/>
            <person name="Brenner S."/>
        </authorList>
    </citation>
    <scope>NUCLEOTIDE SEQUENCE [LARGE SCALE GENOMIC DNA]</scope>
</reference>
<evidence type="ECO:0008006" key="4">
    <source>
        <dbReference type="Google" id="ProtNLM"/>
    </source>
</evidence>